<accession>A0A6J4VKI9</accession>
<evidence type="ECO:0000313" key="7">
    <source>
        <dbReference type="EMBL" id="CAA9578516.1"/>
    </source>
</evidence>
<dbReference type="Gene3D" id="3.30.9.10">
    <property type="entry name" value="D-Amino Acid Oxidase, subunit A, domain 2"/>
    <property type="match status" value="1"/>
</dbReference>
<keyword evidence="3" id="KW-0285">Flavoprotein</keyword>
<evidence type="ECO:0000256" key="1">
    <source>
        <dbReference type="ARBA" id="ARBA00001974"/>
    </source>
</evidence>
<dbReference type="Gene3D" id="3.50.50.60">
    <property type="entry name" value="FAD/NAD(P)-binding domain"/>
    <property type="match status" value="1"/>
</dbReference>
<dbReference type="PANTHER" id="PTHR13847">
    <property type="entry name" value="SARCOSINE DEHYDROGENASE-RELATED"/>
    <property type="match status" value="1"/>
</dbReference>
<organism evidence="7">
    <name type="scientific">uncultured Thermomicrobiales bacterium</name>
    <dbReference type="NCBI Taxonomy" id="1645740"/>
    <lineage>
        <taxon>Bacteria</taxon>
        <taxon>Pseudomonadati</taxon>
        <taxon>Thermomicrobiota</taxon>
        <taxon>Thermomicrobia</taxon>
        <taxon>Thermomicrobiales</taxon>
        <taxon>environmental samples</taxon>
    </lineage>
</organism>
<dbReference type="InterPro" id="IPR000447">
    <property type="entry name" value="G3P_DH_FAD-dep"/>
</dbReference>
<dbReference type="SUPFAM" id="SSF51905">
    <property type="entry name" value="FAD/NAD(P)-binding domain"/>
    <property type="match status" value="1"/>
</dbReference>
<dbReference type="PANTHER" id="PTHR13847:SF287">
    <property type="entry name" value="FAD-DEPENDENT OXIDOREDUCTASE DOMAIN-CONTAINING PROTEIN 1"/>
    <property type="match status" value="1"/>
</dbReference>
<dbReference type="GO" id="GO:0004368">
    <property type="term" value="F:glycerol-3-phosphate dehydrogenase (quinone) activity"/>
    <property type="evidence" value="ECO:0007669"/>
    <property type="project" value="InterPro"/>
</dbReference>
<evidence type="ECO:0000256" key="5">
    <source>
        <dbReference type="ARBA" id="ARBA00023002"/>
    </source>
</evidence>
<dbReference type="EMBL" id="CADCWG010000317">
    <property type="protein sequence ID" value="CAA9578516.1"/>
    <property type="molecule type" value="Genomic_DNA"/>
</dbReference>
<proteinExistence type="inferred from homology"/>
<evidence type="ECO:0000256" key="3">
    <source>
        <dbReference type="ARBA" id="ARBA00022630"/>
    </source>
</evidence>
<dbReference type="Pfam" id="PF01266">
    <property type="entry name" value="DAO"/>
    <property type="match status" value="1"/>
</dbReference>
<reference evidence="7" key="1">
    <citation type="submission" date="2020-02" db="EMBL/GenBank/DDBJ databases">
        <authorList>
            <person name="Meier V. D."/>
        </authorList>
    </citation>
    <scope>NUCLEOTIDE SEQUENCE</scope>
    <source>
        <strain evidence="7">AVDCRST_MAG49</strain>
    </source>
</reference>
<dbReference type="InterPro" id="IPR006076">
    <property type="entry name" value="FAD-dep_OxRdtase"/>
</dbReference>
<feature type="domain" description="FAD dependent oxidoreductase" evidence="6">
    <location>
        <begin position="22"/>
        <end position="373"/>
    </location>
</feature>
<keyword evidence="4" id="KW-0274">FAD</keyword>
<comment type="cofactor">
    <cofactor evidence="1">
        <name>FAD</name>
        <dbReference type="ChEBI" id="CHEBI:57692"/>
    </cofactor>
</comment>
<name>A0A6J4VKI9_9BACT</name>
<dbReference type="GO" id="GO:0005737">
    <property type="term" value="C:cytoplasm"/>
    <property type="evidence" value="ECO:0007669"/>
    <property type="project" value="TreeGrafter"/>
</dbReference>
<dbReference type="PRINTS" id="PR01001">
    <property type="entry name" value="FADG3PDH"/>
</dbReference>
<protein>
    <submittedName>
        <fullName evidence="7">FAD dependent oxidoreductase</fullName>
    </submittedName>
</protein>
<comment type="similarity">
    <text evidence="2">Belongs to the FAD-dependent glycerol-3-phosphate dehydrogenase family.</text>
</comment>
<sequence length="416" mass="43557">MADPGRFETTPGGYGDLPRSADVVVIGGGVTGASTAFQLAKRGVGVTLLEQRELGAGATGKSGALVRAHYTNPVETALTLESLRIFAAWDEVVGAGSPRFEAVGFVQVVAPEDEPHLRANVAAHQALGVETAVVSAADLAEIEPLMRTDDLTHVAFEPKSGYADPLGTLYGFAAAATRHGASVREGTAATAIATDPRGRVVGVDTTRGRIATESVVLAGGAWANRLLAPLGVDLGLTPRRIQVVVFRWPRGVDQGRRHRVVIDATTHAWFRPEGATGTVIGVETGGRTCEPDGYGETADAAYVDAARAALAHRFPAFAHATMRGAWAGMIMMSVDSRPLIGPVPEVPGLYVIAGDSGTSFKTAPAIGVCLAELLTEGTASPVDLTPFRPSRFAEGLPWRDEHTYGGVEEHLLTISR</sequence>
<dbReference type="InterPro" id="IPR036188">
    <property type="entry name" value="FAD/NAD-bd_sf"/>
</dbReference>
<evidence type="ECO:0000259" key="6">
    <source>
        <dbReference type="Pfam" id="PF01266"/>
    </source>
</evidence>
<evidence type="ECO:0000256" key="2">
    <source>
        <dbReference type="ARBA" id="ARBA00007330"/>
    </source>
</evidence>
<dbReference type="GO" id="GO:0006072">
    <property type="term" value="P:glycerol-3-phosphate metabolic process"/>
    <property type="evidence" value="ECO:0007669"/>
    <property type="project" value="InterPro"/>
</dbReference>
<gene>
    <name evidence="7" type="ORF">AVDCRST_MAG49-4524</name>
</gene>
<dbReference type="AlphaFoldDB" id="A0A6J4VKI9"/>
<keyword evidence="5" id="KW-0560">Oxidoreductase</keyword>
<evidence type="ECO:0000256" key="4">
    <source>
        <dbReference type="ARBA" id="ARBA00022827"/>
    </source>
</evidence>